<organism evidence="1 2">
    <name type="scientific">Kribbella antibiotica</name>
    <dbReference type="NCBI Taxonomy" id="190195"/>
    <lineage>
        <taxon>Bacteria</taxon>
        <taxon>Bacillati</taxon>
        <taxon>Actinomycetota</taxon>
        <taxon>Actinomycetes</taxon>
        <taxon>Propionibacteriales</taxon>
        <taxon>Kribbellaceae</taxon>
        <taxon>Kribbella</taxon>
    </lineage>
</organism>
<dbReference type="OrthoDB" id="3296095at2"/>
<evidence type="ECO:0000313" key="1">
    <source>
        <dbReference type="EMBL" id="TDD48485.1"/>
    </source>
</evidence>
<gene>
    <name evidence="1" type="ORF">E1263_33345</name>
</gene>
<reference evidence="1 2" key="1">
    <citation type="submission" date="2019-03" db="EMBL/GenBank/DDBJ databases">
        <title>Draft genome sequences of novel Actinobacteria.</title>
        <authorList>
            <person name="Sahin N."/>
            <person name="Ay H."/>
            <person name="Saygin H."/>
        </authorList>
    </citation>
    <scope>NUCLEOTIDE SEQUENCE [LARGE SCALE GENOMIC DNA]</scope>
    <source>
        <strain evidence="1 2">JCM 13523</strain>
    </source>
</reference>
<dbReference type="EMBL" id="SMKX01000140">
    <property type="protein sequence ID" value="TDD48485.1"/>
    <property type="molecule type" value="Genomic_DNA"/>
</dbReference>
<comment type="caution">
    <text evidence="1">The sequence shown here is derived from an EMBL/GenBank/DDBJ whole genome shotgun (WGS) entry which is preliminary data.</text>
</comment>
<sequence length="212" mass="23198">MSDVVVRPLRFTDRVAEMRAFLEALGLHARLESASGGWVDMLAGRGMVALHDAASSSTGGKPGQTRLSFEAEDIGRLKDLLESAGYGDVAIWDEAYGRVLKVSGPAGESLWIDERSDDLYGYKLNEGVPDERVTLTPLLDATHQAEWRKLLTVLGLADGFRFGSPGDEVRLEFVTTEALDDVLQRLSGYEVIRSYDTLEITDPDGQPVMVHG</sequence>
<dbReference type="AlphaFoldDB" id="A0A4R4YT52"/>
<dbReference type="InterPro" id="IPR029068">
    <property type="entry name" value="Glyas_Bleomycin-R_OHBP_Dase"/>
</dbReference>
<keyword evidence="2" id="KW-1185">Reference proteome</keyword>
<dbReference type="RefSeq" id="WP_132174710.1">
    <property type="nucleotide sequence ID" value="NZ_SMKX01000140.1"/>
</dbReference>
<proteinExistence type="predicted"/>
<name>A0A4R4YT52_9ACTN</name>
<dbReference type="SUPFAM" id="SSF54593">
    <property type="entry name" value="Glyoxalase/Bleomycin resistance protein/Dihydroxybiphenyl dioxygenase"/>
    <property type="match status" value="1"/>
</dbReference>
<protein>
    <submittedName>
        <fullName evidence="1">VOC family protein</fullName>
    </submittedName>
</protein>
<evidence type="ECO:0000313" key="2">
    <source>
        <dbReference type="Proteomes" id="UP000295124"/>
    </source>
</evidence>
<dbReference type="Proteomes" id="UP000295124">
    <property type="component" value="Unassembled WGS sequence"/>
</dbReference>
<accession>A0A4R4YT52</accession>